<reference evidence="10 11" key="1">
    <citation type="submission" date="2019-04" db="EMBL/GenBank/DDBJ databases">
        <title>genome sequence of strain W3.</title>
        <authorList>
            <person name="Gao J."/>
            <person name="Sun J."/>
        </authorList>
    </citation>
    <scope>NUCLEOTIDE SEQUENCE [LARGE SCALE GENOMIC DNA]</scope>
    <source>
        <strain evidence="10 11">W3</strain>
    </source>
</reference>
<dbReference type="GO" id="GO:0005886">
    <property type="term" value="C:plasma membrane"/>
    <property type="evidence" value="ECO:0007669"/>
    <property type="project" value="UniProtKB-SubCell"/>
</dbReference>
<keyword evidence="6 8" id="KW-1133">Transmembrane helix</keyword>
<dbReference type="InterPro" id="IPR000515">
    <property type="entry name" value="MetI-like"/>
</dbReference>
<dbReference type="RefSeq" id="WP_136542428.1">
    <property type="nucleotide sequence ID" value="NZ_STGU01000010.1"/>
</dbReference>
<dbReference type="InterPro" id="IPR050809">
    <property type="entry name" value="UgpAE/MalFG_permease"/>
</dbReference>
<evidence type="ECO:0000256" key="1">
    <source>
        <dbReference type="ARBA" id="ARBA00004651"/>
    </source>
</evidence>
<keyword evidence="4" id="KW-1003">Cell membrane</keyword>
<dbReference type="PROSITE" id="PS50928">
    <property type="entry name" value="ABC_TM1"/>
    <property type="match status" value="1"/>
</dbReference>
<organism evidence="10 11">
    <name type="scientific">Rhizobium rosettiformans W3</name>
    <dbReference type="NCBI Taxonomy" id="538378"/>
    <lineage>
        <taxon>Bacteria</taxon>
        <taxon>Pseudomonadati</taxon>
        <taxon>Pseudomonadota</taxon>
        <taxon>Alphaproteobacteria</taxon>
        <taxon>Hyphomicrobiales</taxon>
        <taxon>Rhizobiaceae</taxon>
        <taxon>Rhizobium/Agrobacterium group</taxon>
        <taxon>Rhizobium</taxon>
    </lineage>
</organism>
<gene>
    <name evidence="10" type="ORF">FAA86_17485</name>
</gene>
<dbReference type="SUPFAM" id="SSF160964">
    <property type="entry name" value="MalF N-terminal region-like"/>
    <property type="match status" value="1"/>
</dbReference>
<evidence type="ECO:0000256" key="8">
    <source>
        <dbReference type="SAM" id="Phobius"/>
    </source>
</evidence>
<dbReference type="AlphaFoldDB" id="A0A4S8PRE1"/>
<evidence type="ECO:0000313" key="11">
    <source>
        <dbReference type="Proteomes" id="UP000307378"/>
    </source>
</evidence>
<name>A0A4S8PRE1_9HYPH</name>
<sequence>MNPALQALITIIIGVGGCVGYFYLSNMFIDRVLFPAKGEHAGRNINRANMVRPWLFLFPAIVALGLYLVYPVIATLWLSVTDRSAGGAFVGLSNYQRMAGESKFWEAIRNNLLWLIVVPAVSTAFGLLAAQLTDRISWGSIAKSLIFMPMAISFVGASVIFKLVYDTRPAGEEQIGILNAIWLSFDGGAGTVLVLRILPALLLLAFIAFVAYGIYQLLRPLAGGIGYHGGSSKLGVVVRVVLTLAGAWLCFRALVSIYTVMTFAYPYGEPQTWLTIPFWNNFFLMVVLIWIQTGFAMVILSAAIRGIPEETIEAAVIDGANDFEIFFKIKIPQIMGTVVVVWTTITLVVLKVFDIVFAMTNGQWETQVLANYMFDKLFRANDWGVGSASAMVIMLLVLPILVWNVYNARKEMR</sequence>
<feature type="transmembrane region" description="Helical" evidence="8">
    <location>
        <begin position="383"/>
        <end position="406"/>
    </location>
</feature>
<protein>
    <submittedName>
        <fullName evidence="10">Sugar ABC transporter permease</fullName>
    </submittedName>
</protein>
<feature type="domain" description="ABC transmembrane type-1" evidence="9">
    <location>
        <begin position="108"/>
        <end position="404"/>
    </location>
</feature>
<feature type="transmembrane region" description="Helical" evidence="8">
    <location>
        <begin position="112"/>
        <end position="133"/>
    </location>
</feature>
<dbReference type="EMBL" id="STGU01000010">
    <property type="protein sequence ID" value="THV33813.1"/>
    <property type="molecule type" value="Genomic_DNA"/>
</dbReference>
<accession>A0A4S8PRE1</accession>
<evidence type="ECO:0000256" key="4">
    <source>
        <dbReference type="ARBA" id="ARBA00022475"/>
    </source>
</evidence>
<feature type="transmembrane region" description="Helical" evidence="8">
    <location>
        <begin position="236"/>
        <end position="258"/>
    </location>
</feature>
<feature type="transmembrane region" description="Helical" evidence="8">
    <location>
        <begin position="334"/>
        <end position="359"/>
    </location>
</feature>
<comment type="similarity">
    <text evidence="2">Belongs to the binding-protein-dependent transport system permease family.</text>
</comment>
<dbReference type="GO" id="GO:0055085">
    <property type="term" value="P:transmembrane transport"/>
    <property type="evidence" value="ECO:0007669"/>
    <property type="project" value="InterPro"/>
</dbReference>
<dbReference type="Gene3D" id="1.10.3720.10">
    <property type="entry name" value="MetI-like"/>
    <property type="match status" value="2"/>
</dbReference>
<comment type="caution">
    <text evidence="10">The sequence shown here is derived from an EMBL/GenBank/DDBJ whole genome shotgun (WGS) entry which is preliminary data.</text>
</comment>
<evidence type="ECO:0000256" key="6">
    <source>
        <dbReference type="ARBA" id="ARBA00022989"/>
    </source>
</evidence>
<evidence type="ECO:0000256" key="2">
    <source>
        <dbReference type="ARBA" id="ARBA00009306"/>
    </source>
</evidence>
<feature type="transmembrane region" description="Helical" evidence="8">
    <location>
        <begin position="278"/>
        <end position="300"/>
    </location>
</feature>
<evidence type="ECO:0000259" key="9">
    <source>
        <dbReference type="PROSITE" id="PS50928"/>
    </source>
</evidence>
<feature type="transmembrane region" description="Helical" evidence="8">
    <location>
        <begin position="145"/>
        <end position="165"/>
    </location>
</feature>
<evidence type="ECO:0000313" key="10">
    <source>
        <dbReference type="EMBL" id="THV33813.1"/>
    </source>
</evidence>
<keyword evidence="7 8" id="KW-0472">Membrane</keyword>
<dbReference type="PANTHER" id="PTHR43227">
    <property type="entry name" value="BLL4140 PROTEIN"/>
    <property type="match status" value="1"/>
</dbReference>
<keyword evidence="3" id="KW-0813">Transport</keyword>
<dbReference type="InterPro" id="IPR035906">
    <property type="entry name" value="MetI-like_sf"/>
</dbReference>
<evidence type="ECO:0000256" key="7">
    <source>
        <dbReference type="ARBA" id="ARBA00023136"/>
    </source>
</evidence>
<dbReference type="PANTHER" id="PTHR43227:SF8">
    <property type="entry name" value="DIACETYLCHITOBIOSE UPTAKE SYSTEM PERMEASE PROTEIN DASB"/>
    <property type="match status" value="1"/>
</dbReference>
<keyword evidence="5 8" id="KW-0812">Transmembrane</keyword>
<dbReference type="Proteomes" id="UP000307378">
    <property type="component" value="Unassembled WGS sequence"/>
</dbReference>
<feature type="transmembrane region" description="Helical" evidence="8">
    <location>
        <begin position="193"/>
        <end position="215"/>
    </location>
</feature>
<feature type="transmembrane region" description="Helical" evidence="8">
    <location>
        <begin position="54"/>
        <end position="78"/>
    </location>
</feature>
<evidence type="ECO:0000256" key="5">
    <source>
        <dbReference type="ARBA" id="ARBA00022692"/>
    </source>
</evidence>
<dbReference type="CDD" id="cd06261">
    <property type="entry name" value="TM_PBP2"/>
    <property type="match status" value="1"/>
</dbReference>
<dbReference type="SUPFAM" id="SSF161098">
    <property type="entry name" value="MetI-like"/>
    <property type="match status" value="1"/>
</dbReference>
<proteinExistence type="inferred from homology"/>
<comment type="subcellular location">
    <subcellularLocation>
        <location evidence="1">Cell membrane</location>
        <topology evidence="1">Multi-pass membrane protein</topology>
    </subcellularLocation>
</comment>
<evidence type="ECO:0000256" key="3">
    <source>
        <dbReference type="ARBA" id="ARBA00022448"/>
    </source>
</evidence>
<feature type="transmembrane region" description="Helical" evidence="8">
    <location>
        <begin position="6"/>
        <end position="24"/>
    </location>
</feature>